<dbReference type="Proteomes" id="UP000035955">
    <property type="component" value="Unassembled WGS sequence"/>
</dbReference>
<dbReference type="SUPFAM" id="SSF75304">
    <property type="entry name" value="Amidase signature (AS) enzymes"/>
    <property type="match status" value="1"/>
</dbReference>
<dbReference type="EMBL" id="LABY01000047">
    <property type="protein sequence ID" value="KMO40370.1"/>
    <property type="molecule type" value="Genomic_DNA"/>
</dbReference>
<accession>A0A0J6SYT3</accession>
<dbReference type="PANTHER" id="PTHR11895:SF176">
    <property type="entry name" value="AMIDASE AMID-RELATED"/>
    <property type="match status" value="1"/>
</dbReference>
<evidence type="ECO:0000259" key="1">
    <source>
        <dbReference type="Pfam" id="PF01425"/>
    </source>
</evidence>
<dbReference type="RefSeq" id="WP_048443615.1">
    <property type="nucleotide sequence ID" value="NZ_LABY01000047.1"/>
</dbReference>
<feature type="domain" description="Amidase" evidence="1">
    <location>
        <begin position="27"/>
        <end position="449"/>
    </location>
</feature>
<gene>
    <name evidence="2" type="ORF">VQ02_07835</name>
</gene>
<dbReference type="Pfam" id="PF01425">
    <property type="entry name" value="Amidase"/>
    <property type="match status" value="1"/>
</dbReference>
<organism evidence="2 3">
    <name type="scientific">Methylobacterium variabile</name>
    <dbReference type="NCBI Taxonomy" id="298794"/>
    <lineage>
        <taxon>Bacteria</taxon>
        <taxon>Pseudomonadati</taxon>
        <taxon>Pseudomonadota</taxon>
        <taxon>Alphaproteobacteria</taxon>
        <taxon>Hyphomicrobiales</taxon>
        <taxon>Methylobacteriaceae</taxon>
        <taxon>Methylobacterium</taxon>
    </lineage>
</organism>
<dbReference type="PANTHER" id="PTHR11895">
    <property type="entry name" value="TRANSAMIDASE"/>
    <property type="match status" value="1"/>
</dbReference>
<sequence length="469" mass="49083">MTEDPLWRLTVAEASRRVAAGALSPVDLVEAFLERIAAVDARMPSYVHVDAEGARAAARSAADALAAGRRRGPLHGLPFAVKDNYDVAGLPTVANSRLRLGHVATRDATLVARLKAAGAICLGKLSTWEYGTGNGGEYGDTVFPTTRNPWDLARFAGGSSTGAGAAVAAGTAMFALGSDTTGSVRLPAAACGVVGVKATPGRVSRHGLLPNCYSLDIPGPFTWTVEDSAIVLGVLAGYDPADPVTEDVPVPDYPRRLAGGVGGLRIAAVTDPGPGFPAPDEAMAAALHAGLDTLRGLGAQVVETRLPVPAEACFALSRFIGPPESASIHEAEYRTDSALMGTALRDKMHGGTLQRAVDYIAAQRQRRVVAEGIDGLLSGFDALVTFGTFRVAPRLDRQDEMVAFTVETAMTPFNLSGHPSLVQCTGFTPAGLPLSWQVVGHRFDEATILRVAAAYEAATPWRENRAPVR</sequence>
<reference evidence="2 3" key="1">
    <citation type="submission" date="2015-03" db="EMBL/GenBank/DDBJ databases">
        <title>Genome sequencing of Methylobacterium variabile DSM 16961.</title>
        <authorList>
            <person name="Chaudhry V."/>
            <person name="Patil P.B."/>
        </authorList>
    </citation>
    <scope>NUCLEOTIDE SEQUENCE [LARGE SCALE GENOMIC DNA]</scope>
    <source>
        <strain evidence="2 3">DSM 16961</strain>
    </source>
</reference>
<dbReference type="OrthoDB" id="9811471at2"/>
<evidence type="ECO:0000313" key="3">
    <source>
        <dbReference type="Proteomes" id="UP000035955"/>
    </source>
</evidence>
<dbReference type="GO" id="GO:0003824">
    <property type="term" value="F:catalytic activity"/>
    <property type="evidence" value="ECO:0007669"/>
    <property type="project" value="InterPro"/>
</dbReference>
<dbReference type="InterPro" id="IPR036928">
    <property type="entry name" value="AS_sf"/>
</dbReference>
<name>A0A0J6SYT3_9HYPH</name>
<comment type="caution">
    <text evidence="2">The sequence shown here is derived from an EMBL/GenBank/DDBJ whole genome shotgun (WGS) entry which is preliminary data.</text>
</comment>
<dbReference type="InterPro" id="IPR000120">
    <property type="entry name" value="Amidase"/>
</dbReference>
<evidence type="ECO:0000313" key="2">
    <source>
        <dbReference type="EMBL" id="KMO40370.1"/>
    </source>
</evidence>
<dbReference type="AlphaFoldDB" id="A0A0J6SYT3"/>
<protein>
    <recommendedName>
        <fullName evidence="1">Amidase domain-containing protein</fullName>
    </recommendedName>
</protein>
<dbReference type="Gene3D" id="3.90.1300.10">
    <property type="entry name" value="Amidase signature (AS) domain"/>
    <property type="match status" value="1"/>
</dbReference>
<dbReference type="PATRIC" id="fig|298794.3.peg.5935"/>
<proteinExistence type="predicted"/>
<keyword evidence="3" id="KW-1185">Reference proteome</keyword>
<dbReference type="InterPro" id="IPR023631">
    <property type="entry name" value="Amidase_dom"/>
</dbReference>